<dbReference type="InterPro" id="IPR037124">
    <property type="entry name" value="Chaperonin_GroES_sf"/>
</dbReference>
<dbReference type="FunFam" id="2.30.33.40:FF:000001">
    <property type="entry name" value="10 kDa chaperonin"/>
    <property type="match status" value="1"/>
</dbReference>
<dbReference type="OrthoDB" id="9806791at2"/>
<evidence type="ECO:0000256" key="4">
    <source>
        <dbReference type="RuleBase" id="RU000535"/>
    </source>
</evidence>
<dbReference type="GO" id="GO:0044183">
    <property type="term" value="F:protein folding chaperone"/>
    <property type="evidence" value="ECO:0007669"/>
    <property type="project" value="InterPro"/>
</dbReference>
<dbReference type="AlphaFoldDB" id="A0A1G6HSM5"/>
<comment type="function">
    <text evidence="3 4">Together with the chaperonin GroEL, plays an essential role in assisting protein folding. The GroEL-GroES system forms a nano-cage that allows encapsulation of the non-native substrate proteins and provides a physical environment optimized to promote and accelerate protein folding. GroES binds to the apical surface of the GroEL ring, thereby capping the opening of the GroEL channel.</text>
</comment>
<dbReference type="Proteomes" id="UP000297288">
    <property type="component" value="Unassembled WGS sequence"/>
</dbReference>
<dbReference type="PROSITE" id="PS00681">
    <property type="entry name" value="CHAPERONINS_CPN10"/>
    <property type="match status" value="1"/>
</dbReference>
<evidence type="ECO:0000313" key="6">
    <source>
        <dbReference type="EMBL" id="TGG88950.1"/>
    </source>
</evidence>
<accession>A0A1G6HSM5</accession>
<dbReference type="InterPro" id="IPR020818">
    <property type="entry name" value="Chaperonin_GroES"/>
</dbReference>
<dbReference type="InterPro" id="IPR011032">
    <property type="entry name" value="GroES-like_sf"/>
</dbReference>
<keyword evidence="7" id="KW-1185">Reference proteome</keyword>
<dbReference type="Gene3D" id="2.30.33.40">
    <property type="entry name" value="GroES chaperonin"/>
    <property type="match status" value="1"/>
</dbReference>
<comment type="subunit">
    <text evidence="3">Heptamer of 7 subunits arranged in a ring. Interacts with the chaperonin GroEL.</text>
</comment>
<evidence type="ECO:0000313" key="8">
    <source>
        <dbReference type="Proteomes" id="UP000297288"/>
    </source>
</evidence>
<dbReference type="GO" id="GO:0051087">
    <property type="term" value="F:protein-folding chaperone binding"/>
    <property type="evidence" value="ECO:0007669"/>
    <property type="project" value="TreeGrafter"/>
</dbReference>
<dbReference type="SUPFAM" id="SSF50129">
    <property type="entry name" value="GroES-like"/>
    <property type="match status" value="1"/>
</dbReference>
<reference evidence="6 8" key="2">
    <citation type="submission" date="2019-04" db="EMBL/GenBank/DDBJ databases">
        <title>Draft genome sequence data and analysis of a Fermenting Bacterium, Geotoga petraea strain HO-Geo1, isolated from heavy-oil petroleum reservoir in Russia.</title>
        <authorList>
            <person name="Grouzdev D.S."/>
            <person name="Semenova E.M."/>
            <person name="Sokolova D.S."/>
            <person name="Tourova T.P."/>
            <person name="Poltaraus A.B."/>
            <person name="Nazina T.N."/>
        </authorList>
    </citation>
    <scope>NUCLEOTIDE SEQUENCE [LARGE SCALE GENOMIC DNA]</scope>
    <source>
        <strain evidence="6 8">HO-Geo1</strain>
    </source>
</reference>
<dbReference type="GO" id="GO:0005524">
    <property type="term" value="F:ATP binding"/>
    <property type="evidence" value="ECO:0007669"/>
    <property type="project" value="InterPro"/>
</dbReference>
<name>A0A1G6HSM5_9BACT</name>
<keyword evidence="2 3" id="KW-0143">Chaperone</keyword>
<proteinExistence type="inferred from homology"/>
<dbReference type="InterPro" id="IPR018369">
    <property type="entry name" value="Chaprnonin_Cpn10_CS"/>
</dbReference>
<dbReference type="HAMAP" id="MF_00580">
    <property type="entry name" value="CH10"/>
    <property type="match status" value="1"/>
</dbReference>
<dbReference type="STRING" id="28234.SAMN04488588_0094"/>
<dbReference type="SMART" id="SM00883">
    <property type="entry name" value="Cpn10"/>
    <property type="match status" value="1"/>
</dbReference>
<organism evidence="5 7">
    <name type="scientific">Geotoga petraea</name>
    <dbReference type="NCBI Taxonomy" id="28234"/>
    <lineage>
        <taxon>Bacteria</taxon>
        <taxon>Thermotogati</taxon>
        <taxon>Thermotogota</taxon>
        <taxon>Thermotogae</taxon>
        <taxon>Petrotogales</taxon>
        <taxon>Petrotogaceae</taxon>
        <taxon>Geotoga</taxon>
    </lineage>
</organism>
<dbReference type="PANTHER" id="PTHR10772">
    <property type="entry name" value="10 KDA HEAT SHOCK PROTEIN"/>
    <property type="match status" value="1"/>
</dbReference>
<sequence>MNIKPLGNRLLIKPIVEEKKTDGGIVLPDSAKEKPQRALVIEVGSLEDDYDINKGDKVIFAKFAGTEIEMNDEKHIIIDVDDILAKVED</sequence>
<gene>
    <name evidence="3" type="primary">groES</name>
    <name evidence="3" type="synonym">groS</name>
    <name evidence="6" type="ORF">E4650_01775</name>
    <name evidence="5" type="ORF">SAMN04488588_0094</name>
</gene>
<dbReference type="PRINTS" id="PR00297">
    <property type="entry name" value="CHAPERONIN10"/>
</dbReference>
<dbReference type="GO" id="GO:0051082">
    <property type="term" value="F:unfolded protein binding"/>
    <property type="evidence" value="ECO:0007669"/>
    <property type="project" value="TreeGrafter"/>
</dbReference>
<evidence type="ECO:0000313" key="5">
    <source>
        <dbReference type="EMBL" id="SDB97148.1"/>
    </source>
</evidence>
<dbReference type="EMBL" id="FMYV01000001">
    <property type="protein sequence ID" value="SDB97148.1"/>
    <property type="molecule type" value="Genomic_DNA"/>
</dbReference>
<dbReference type="Proteomes" id="UP000199322">
    <property type="component" value="Unassembled WGS sequence"/>
</dbReference>
<evidence type="ECO:0000256" key="2">
    <source>
        <dbReference type="ARBA" id="ARBA00023186"/>
    </source>
</evidence>
<dbReference type="CDD" id="cd00320">
    <property type="entry name" value="cpn10"/>
    <property type="match status" value="1"/>
</dbReference>
<protein>
    <recommendedName>
        <fullName evidence="3">Co-chaperonin GroES</fullName>
    </recommendedName>
    <alternativeName>
        <fullName evidence="3">10 kDa chaperonin</fullName>
    </alternativeName>
    <alternativeName>
        <fullName evidence="3">Chaperonin-10</fullName>
        <shortName evidence="3">Cpn10</shortName>
    </alternativeName>
</protein>
<dbReference type="PANTHER" id="PTHR10772:SF63">
    <property type="entry name" value="20 KDA CHAPERONIN, CHLOROPLASTIC"/>
    <property type="match status" value="1"/>
</dbReference>
<dbReference type="EMBL" id="SRME01000001">
    <property type="protein sequence ID" value="TGG88950.1"/>
    <property type="molecule type" value="Genomic_DNA"/>
</dbReference>
<dbReference type="RefSeq" id="WP_091401801.1">
    <property type="nucleotide sequence ID" value="NZ_FMYV01000001.1"/>
</dbReference>
<dbReference type="NCBIfam" id="NF001531">
    <property type="entry name" value="PRK00364.2-2"/>
    <property type="match status" value="1"/>
</dbReference>
<evidence type="ECO:0000256" key="1">
    <source>
        <dbReference type="ARBA" id="ARBA00006975"/>
    </source>
</evidence>
<comment type="similarity">
    <text evidence="1 3 4">Belongs to the GroES chaperonin family.</text>
</comment>
<dbReference type="NCBIfam" id="NF011106">
    <property type="entry name" value="PRK14533.1"/>
    <property type="match status" value="1"/>
</dbReference>
<evidence type="ECO:0000256" key="3">
    <source>
        <dbReference type="HAMAP-Rule" id="MF_00580"/>
    </source>
</evidence>
<keyword evidence="3" id="KW-0963">Cytoplasm</keyword>
<comment type="subcellular location">
    <subcellularLocation>
        <location evidence="3">Cytoplasm</location>
    </subcellularLocation>
</comment>
<reference evidence="5 7" key="1">
    <citation type="submission" date="2016-10" db="EMBL/GenBank/DDBJ databases">
        <authorList>
            <person name="de Groot N.N."/>
        </authorList>
    </citation>
    <scope>NUCLEOTIDE SEQUENCE [LARGE SCALE GENOMIC DNA]</scope>
    <source>
        <strain evidence="5 7">WG14</strain>
    </source>
</reference>
<dbReference type="Pfam" id="PF00166">
    <property type="entry name" value="Cpn10"/>
    <property type="match status" value="1"/>
</dbReference>
<dbReference type="GO" id="GO:0046872">
    <property type="term" value="F:metal ion binding"/>
    <property type="evidence" value="ECO:0007669"/>
    <property type="project" value="TreeGrafter"/>
</dbReference>
<evidence type="ECO:0000313" key="7">
    <source>
        <dbReference type="Proteomes" id="UP000199322"/>
    </source>
</evidence>
<dbReference type="GO" id="GO:0005737">
    <property type="term" value="C:cytoplasm"/>
    <property type="evidence" value="ECO:0007669"/>
    <property type="project" value="UniProtKB-SubCell"/>
</dbReference>